<comment type="caution">
    <text evidence="1">The sequence shown here is derived from an EMBL/GenBank/DDBJ whole genome shotgun (WGS) entry which is preliminary data.</text>
</comment>
<sequence length="43" mass="4543">AKVTVREPRPGTSNRTTIILSGTPDETQAAQSLLQAYILNGSS</sequence>
<evidence type="ECO:0000313" key="2">
    <source>
        <dbReference type="Proteomes" id="UP000265520"/>
    </source>
</evidence>
<feature type="non-terminal residue" evidence="1">
    <location>
        <position position="1"/>
    </location>
</feature>
<accession>A0A392VPT5</accession>
<dbReference type="AlphaFoldDB" id="A0A392VPT5"/>
<name>A0A392VPT5_9FABA</name>
<organism evidence="1 2">
    <name type="scientific">Trifolium medium</name>
    <dbReference type="NCBI Taxonomy" id="97028"/>
    <lineage>
        <taxon>Eukaryota</taxon>
        <taxon>Viridiplantae</taxon>
        <taxon>Streptophyta</taxon>
        <taxon>Embryophyta</taxon>
        <taxon>Tracheophyta</taxon>
        <taxon>Spermatophyta</taxon>
        <taxon>Magnoliopsida</taxon>
        <taxon>eudicotyledons</taxon>
        <taxon>Gunneridae</taxon>
        <taxon>Pentapetalae</taxon>
        <taxon>rosids</taxon>
        <taxon>fabids</taxon>
        <taxon>Fabales</taxon>
        <taxon>Fabaceae</taxon>
        <taxon>Papilionoideae</taxon>
        <taxon>50 kb inversion clade</taxon>
        <taxon>NPAAA clade</taxon>
        <taxon>Hologalegina</taxon>
        <taxon>IRL clade</taxon>
        <taxon>Trifolieae</taxon>
        <taxon>Trifolium</taxon>
    </lineage>
</organism>
<protein>
    <submittedName>
        <fullName evidence="1">KH domain-containing protein</fullName>
    </submittedName>
</protein>
<dbReference type="Proteomes" id="UP000265520">
    <property type="component" value="Unassembled WGS sequence"/>
</dbReference>
<reference evidence="1 2" key="1">
    <citation type="journal article" date="2018" name="Front. Plant Sci.">
        <title>Red Clover (Trifolium pratense) and Zigzag Clover (T. medium) - A Picture of Genomic Similarities and Differences.</title>
        <authorList>
            <person name="Dluhosova J."/>
            <person name="Istvanek J."/>
            <person name="Nedelnik J."/>
            <person name="Repkova J."/>
        </authorList>
    </citation>
    <scope>NUCLEOTIDE SEQUENCE [LARGE SCALE GENOMIC DNA]</scope>
    <source>
        <strain evidence="2">cv. 10/8</strain>
        <tissue evidence="1">Leaf</tissue>
    </source>
</reference>
<dbReference type="EMBL" id="LXQA011219183">
    <property type="protein sequence ID" value="MCI89429.1"/>
    <property type="molecule type" value="Genomic_DNA"/>
</dbReference>
<evidence type="ECO:0000313" key="1">
    <source>
        <dbReference type="EMBL" id="MCI89429.1"/>
    </source>
</evidence>
<proteinExistence type="predicted"/>
<keyword evidence="2" id="KW-1185">Reference proteome</keyword>